<dbReference type="GO" id="GO:0000976">
    <property type="term" value="F:transcription cis-regulatory region binding"/>
    <property type="evidence" value="ECO:0007669"/>
    <property type="project" value="TreeGrafter"/>
</dbReference>
<evidence type="ECO:0000259" key="3">
    <source>
        <dbReference type="PROSITE" id="PS50977"/>
    </source>
</evidence>
<evidence type="ECO:0000256" key="2">
    <source>
        <dbReference type="PROSITE-ProRule" id="PRU00335"/>
    </source>
</evidence>
<dbReference type="AlphaFoldDB" id="A0A076EDS0"/>
<dbReference type="eggNOG" id="COG1309">
    <property type="taxonomic scope" value="Bacteria"/>
</dbReference>
<dbReference type="PROSITE" id="PS50977">
    <property type="entry name" value="HTH_TETR_2"/>
    <property type="match status" value="1"/>
</dbReference>
<dbReference type="RefSeq" id="WP_037245687.1">
    <property type="nucleotide sequence ID" value="NZ_CP008947.1"/>
</dbReference>
<feature type="domain" description="HTH tetR-type" evidence="3">
    <location>
        <begin position="13"/>
        <end position="73"/>
    </location>
</feature>
<evidence type="ECO:0000313" key="5">
    <source>
        <dbReference type="Proteomes" id="UP000028488"/>
    </source>
</evidence>
<dbReference type="InterPro" id="IPR009057">
    <property type="entry name" value="Homeodomain-like_sf"/>
</dbReference>
<proteinExistence type="predicted"/>
<dbReference type="InterPro" id="IPR001647">
    <property type="entry name" value="HTH_TetR"/>
</dbReference>
<organism evidence="4 5">
    <name type="scientific">Rhodococcus opacus</name>
    <name type="common">Nocardia opaca</name>
    <dbReference type="NCBI Taxonomy" id="37919"/>
    <lineage>
        <taxon>Bacteria</taxon>
        <taxon>Bacillati</taxon>
        <taxon>Actinomycetota</taxon>
        <taxon>Actinomycetes</taxon>
        <taxon>Mycobacteriales</taxon>
        <taxon>Nocardiaceae</taxon>
        <taxon>Rhodococcus</taxon>
    </lineage>
</organism>
<feature type="DNA-binding region" description="H-T-H motif" evidence="2">
    <location>
        <begin position="36"/>
        <end position="55"/>
    </location>
</feature>
<reference evidence="4 5" key="1">
    <citation type="submission" date="2014-07" db="EMBL/GenBank/DDBJ databases">
        <title>Genome Sequence of Rhodococcus opacus Strain R7, a Biodegrader of Mono- and Polycyclic Aromatic Hydrocarbons.</title>
        <authorList>
            <person name="Di Gennaro P."/>
            <person name="Zampolli J."/>
            <person name="Presti I."/>
            <person name="Cappelletti M."/>
            <person name="D'Ursi P."/>
            <person name="Orro A."/>
            <person name="Mezzelani A."/>
            <person name="Milanesi L."/>
        </authorList>
    </citation>
    <scope>NUCLEOTIDE SEQUENCE [LARGE SCALE GENOMIC DNA]</scope>
    <source>
        <strain evidence="4 5">R7</strain>
    </source>
</reference>
<accession>A0A076EDS0</accession>
<name>A0A076EDS0_RHOOP</name>
<dbReference type="PANTHER" id="PTHR30055">
    <property type="entry name" value="HTH-TYPE TRANSCRIPTIONAL REGULATOR RUTR"/>
    <property type="match status" value="1"/>
</dbReference>
<dbReference type="Gene3D" id="1.10.357.10">
    <property type="entry name" value="Tetracycline Repressor, domain 2"/>
    <property type="match status" value="1"/>
</dbReference>
<dbReference type="GO" id="GO:0003700">
    <property type="term" value="F:DNA-binding transcription factor activity"/>
    <property type="evidence" value="ECO:0007669"/>
    <property type="project" value="TreeGrafter"/>
</dbReference>
<dbReference type="PANTHER" id="PTHR30055:SF146">
    <property type="entry name" value="HTH-TYPE TRANSCRIPTIONAL DUAL REGULATOR CECR"/>
    <property type="match status" value="1"/>
</dbReference>
<keyword evidence="1 2" id="KW-0238">DNA-binding</keyword>
<dbReference type="PRINTS" id="PR00455">
    <property type="entry name" value="HTHTETR"/>
</dbReference>
<evidence type="ECO:0000256" key="1">
    <source>
        <dbReference type="ARBA" id="ARBA00023125"/>
    </source>
</evidence>
<gene>
    <name evidence="4" type="ORF">EP51_07395</name>
</gene>
<protein>
    <submittedName>
        <fullName evidence="4">TetR family transcriptional regulator</fullName>
    </submittedName>
</protein>
<dbReference type="InterPro" id="IPR050109">
    <property type="entry name" value="HTH-type_TetR-like_transc_reg"/>
</dbReference>
<dbReference type="Proteomes" id="UP000028488">
    <property type="component" value="Chromosome"/>
</dbReference>
<sequence>MASPVKQTRMSATERRELVLAAASRAFARDGYHGTSTDAVAREAGVSQPYVVRMFGSKSRLFADVFDRAMRRIMDTFEPYFDDVAADPENDESWLPMGIAYTELLEDRDLLLVMMHGFTSGANPEIGALARDWMSRLYTQIRTRTGCSPERARTFIANGMLLNTLLAMQVPEHAGQDPALEELAVCAFGSTLDAAGSENSSVIGDFRS</sequence>
<evidence type="ECO:0000313" key="4">
    <source>
        <dbReference type="EMBL" id="AII04420.1"/>
    </source>
</evidence>
<dbReference type="Pfam" id="PF00440">
    <property type="entry name" value="TetR_N"/>
    <property type="match status" value="1"/>
</dbReference>
<dbReference type="SUPFAM" id="SSF46689">
    <property type="entry name" value="Homeodomain-like"/>
    <property type="match status" value="1"/>
</dbReference>
<dbReference type="EMBL" id="CP008947">
    <property type="protein sequence ID" value="AII04420.1"/>
    <property type="molecule type" value="Genomic_DNA"/>
</dbReference>